<dbReference type="Proteomes" id="UP000786185">
    <property type="component" value="Unassembled WGS sequence"/>
</dbReference>
<protein>
    <recommendedName>
        <fullName evidence="3">Type I restriction enzyme R protein N-terminal domain-containing protein</fullName>
    </recommendedName>
</protein>
<comment type="caution">
    <text evidence="1">The sequence shown here is derived from an EMBL/GenBank/DDBJ whole genome shotgun (WGS) entry which is preliminary data.</text>
</comment>
<organism evidence="1 2">
    <name type="scientific">Vibrio anguillarum</name>
    <name type="common">Listonella anguillarum</name>
    <dbReference type="NCBI Taxonomy" id="55601"/>
    <lineage>
        <taxon>Bacteria</taxon>
        <taxon>Pseudomonadati</taxon>
        <taxon>Pseudomonadota</taxon>
        <taxon>Gammaproteobacteria</taxon>
        <taxon>Vibrionales</taxon>
        <taxon>Vibrionaceae</taxon>
        <taxon>Vibrio</taxon>
    </lineage>
</organism>
<sequence>MFSDFDFELLKDSEFQEDSVREELILPIIKKLGYSASGDNRVVRSKSLINPLVAIGSKQRKVSIVPDYLFLENGSPYWVLDAKAPTELITKSK</sequence>
<evidence type="ECO:0008006" key="3">
    <source>
        <dbReference type="Google" id="ProtNLM"/>
    </source>
</evidence>
<name>A0AAW4BN74_VIBAN</name>
<reference evidence="1" key="1">
    <citation type="journal article" date="2021" name="PeerJ">
        <title>Analysis of 44 Vibrio anguillarum genomes reveals high genetic diversity.</title>
        <authorList>
            <person name="Hansen M.J."/>
            <person name="Dalsgaard I."/>
        </authorList>
    </citation>
    <scope>NUCLEOTIDE SEQUENCE</scope>
    <source>
        <strain evidence="1">850617-1/1</strain>
    </source>
</reference>
<dbReference type="AlphaFoldDB" id="A0AAW4BN74"/>
<evidence type="ECO:0000313" key="2">
    <source>
        <dbReference type="Proteomes" id="UP000786185"/>
    </source>
</evidence>
<proteinExistence type="predicted"/>
<feature type="non-terminal residue" evidence="1">
    <location>
        <position position="93"/>
    </location>
</feature>
<gene>
    <name evidence="1" type="ORF">ERJ77_25190</name>
</gene>
<evidence type="ECO:0000313" key="1">
    <source>
        <dbReference type="EMBL" id="MBF4437716.1"/>
    </source>
</evidence>
<dbReference type="EMBL" id="SCLC01001256">
    <property type="protein sequence ID" value="MBF4437716.1"/>
    <property type="molecule type" value="Genomic_DNA"/>
</dbReference>
<accession>A0AAW4BN74</accession>